<dbReference type="eggNOG" id="ENOG50333WB">
    <property type="taxonomic scope" value="Bacteria"/>
</dbReference>
<dbReference type="OrthoDB" id="7041729at2"/>
<evidence type="ECO:0000313" key="2">
    <source>
        <dbReference type="Proteomes" id="UP000006062"/>
    </source>
</evidence>
<sequence length="198" mass="21708">MDDKLLELITASYGAKAARAAAEFRPGELEINDLASSGRYVLQTFPPQPGSCAIMSAMWTAALRDTKKYPVHAVAGILSIDGMPIFGQDTLGRDFSNEFSGGHLDWDGHVWIQFGEYIGDVSVFRTAYADKAPKRLRAKIVNTFGEGRGLFAMPEPDASKYGLQYDPQYVLTDEQISGLMRGAAQIIQQATGKKWPPD</sequence>
<dbReference type="AlphaFoldDB" id="I3Y8F0"/>
<dbReference type="Proteomes" id="UP000006062">
    <property type="component" value="Chromosome"/>
</dbReference>
<proteinExistence type="predicted"/>
<dbReference type="RefSeq" id="WP_014777751.1">
    <property type="nucleotide sequence ID" value="NC_018012.1"/>
</dbReference>
<keyword evidence="2" id="KW-1185">Reference proteome</keyword>
<dbReference type="KEGG" id="tvi:Thivi_1245"/>
<accession>I3Y8F0</accession>
<name>I3Y8F0_THIV6</name>
<evidence type="ECO:0000313" key="1">
    <source>
        <dbReference type="EMBL" id="AFL73268.1"/>
    </source>
</evidence>
<dbReference type="HOGENOM" id="CLU_1347765_0_0_6"/>
<reference evidence="1 2" key="1">
    <citation type="submission" date="2012-06" db="EMBL/GenBank/DDBJ databases">
        <title>Complete sequence of Thiocystis violascens DSM 198.</title>
        <authorList>
            <consortium name="US DOE Joint Genome Institute"/>
            <person name="Lucas S."/>
            <person name="Han J."/>
            <person name="Lapidus A."/>
            <person name="Cheng J.-F."/>
            <person name="Goodwin L."/>
            <person name="Pitluck S."/>
            <person name="Peters L."/>
            <person name="Ovchinnikova G."/>
            <person name="Teshima H."/>
            <person name="Detter J.C."/>
            <person name="Han C."/>
            <person name="Tapia R."/>
            <person name="Land M."/>
            <person name="Hauser L."/>
            <person name="Kyrpides N."/>
            <person name="Ivanova N."/>
            <person name="Pagani I."/>
            <person name="Vogl K."/>
            <person name="Liu Z."/>
            <person name="Frigaard N.-U."/>
            <person name="Bryant D."/>
            <person name="Woyke T."/>
        </authorList>
    </citation>
    <scope>NUCLEOTIDE SEQUENCE [LARGE SCALE GENOMIC DNA]</scope>
    <source>
        <strain evidence="2">ATCC 17096 / DSM 198 / 6111</strain>
    </source>
</reference>
<organism evidence="1 2">
    <name type="scientific">Thiocystis violascens (strain ATCC 17096 / DSM 198 / 6111)</name>
    <name type="common">Chromatium violascens</name>
    <dbReference type="NCBI Taxonomy" id="765911"/>
    <lineage>
        <taxon>Bacteria</taxon>
        <taxon>Pseudomonadati</taxon>
        <taxon>Pseudomonadota</taxon>
        <taxon>Gammaproteobacteria</taxon>
        <taxon>Chromatiales</taxon>
        <taxon>Chromatiaceae</taxon>
        <taxon>Thiocystis</taxon>
    </lineage>
</organism>
<dbReference type="EMBL" id="CP003154">
    <property type="protein sequence ID" value="AFL73268.1"/>
    <property type="molecule type" value="Genomic_DNA"/>
</dbReference>
<protein>
    <submittedName>
        <fullName evidence="1">Uncharacterized protein</fullName>
    </submittedName>
</protein>
<gene>
    <name evidence="1" type="ordered locus">Thivi_1245</name>
</gene>